<feature type="domain" description="Histidine kinase" evidence="5">
    <location>
        <begin position="343"/>
        <end position="432"/>
    </location>
</feature>
<proteinExistence type="predicted"/>
<evidence type="ECO:0000256" key="3">
    <source>
        <dbReference type="ARBA" id="ARBA00023012"/>
    </source>
</evidence>
<dbReference type="Gene3D" id="3.30.565.10">
    <property type="entry name" value="Histidine kinase-like ATPase, C-terminal domain"/>
    <property type="match status" value="1"/>
</dbReference>
<keyword evidence="1" id="KW-0808">Transferase</keyword>
<dbReference type="CDD" id="cd16917">
    <property type="entry name" value="HATPase_UhpB-NarQ-NarX-like"/>
    <property type="match status" value="1"/>
</dbReference>
<evidence type="ECO:0000256" key="1">
    <source>
        <dbReference type="ARBA" id="ARBA00022679"/>
    </source>
</evidence>
<evidence type="ECO:0000256" key="4">
    <source>
        <dbReference type="SAM" id="Phobius"/>
    </source>
</evidence>
<dbReference type="Gene3D" id="1.20.5.1930">
    <property type="match status" value="1"/>
</dbReference>
<evidence type="ECO:0000313" key="7">
    <source>
        <dbReference type="Proteomes" id="UP000253606"/>
    </source>
</evidence>
<evidence type="ECO:0000313" key="6">
    <source>
        <dbReference type="EMBL" id="AXC12813.1"/>
    </source>
</evidence>
<dbReference type="InterPro" id="IPR005467">
    <property type="entry name" value="His_kinase_dom"/>
</dbReference>
<dbReference type="PROSITE" id="PS50109">
    <property type="entry name" value="HIS_KIN"/>
    <property type="match status" value="1"/>
</dbReference>
<feature type="transmembrane region" description="Helical" evidence="4">
    <location>
        <begin position="12"/>
        <end position="35"/>
    </location>
</feature>
<dbReference type="GO" id="GO:0000155">
    <property type="term" value="F:phosphorelay sensor kinase activity"/>
    <property type="evidence" value="ECO:0007669"/>
    <property type="project" value="InterPro"/>
</dbReference>
<dbReference type="InterPro" id="IPR003594">
    <property type="entry name" value="HATPase_dom"/>
</dbReference>
<dbReference type="PANTHER" id="PTHR24421">
    <property type="entry name" value="NITRATE/NITRITE SENSOR PROTEIN NARX-RELATED"/>
    <property type="match status" value="1"/>
</dbReference>
<keyword evidence="4" id="KW-0812">Transmembrane</keyword>
<keyword evidence="3" id="KW-0902">Two-component regulatory system</keyword>
<dbReference type="EMBL" id="CP030840">
    <property type="protein sequence ID" value="AXC12813.1"/>
    <property type="molecule type" value="Genomic_DNA"/>
</dbReference>
<dbReference type="RefSeq" id="WP_114207934.1">
    <property type="nucleotide sequence ID" value="NZ_CP030840.1"/>
</dbReference>
<dbReference type="KEGG" id="abas:ACPOL_3528"/>
<evidence type="ECO:0000259" key="5">
    <source>
        <dbReference type="PROSITE" id="PS50109"/>
    </source>
</evidence>
<dbReference type="SUPFAM" id="SSF55874">
    <property type="entry name" value="ATPase domain of HSP90 chaperone/DNA topoisomerase II/histidine kinase"/>
    <property type="match status" value="1"/>
</dbReference>
<dbReference type="Proteomes" id="UP000253606">
    <property type="component" value="Chromosome"/>
</dbReference>
<dbReference type="Pfam" id="PF07730">
    <property type="entry name" value="HisKA_3"/>
    <property type="match status" value="1"/>
</dbReference>
<dbReference type="OrthoDB" id="9811306at2"/>
<dbReference type="PANTHER" id="PTHR24421:SF62">
    <property type="entry name" value="SENSORY TRANSDUCTION HISTIDINE KINASE"/>
    <property type="match status" value="1"/>
</dbReference>
<sequence>MKSSDYFKVGPRLTLAFALLMALILAGNGFVIWQFHVASIQIDRLTAANRRLIAVMQLQVGLLSFHQRLDDLARSGDAHQLADESGALRLALQEQAQRAGMTAANLGTQVDPAFLPTLKTIEVALSAQLDAINDLAKSGDWGTVQRRLDNELKPIESQTSVLVGNFQQQANAELTQAVWRMGSVQRRIFLVVPITAVSTFFIAAFFGWAMTRRIVELRLEERVSERTRIARELHDTLLQSLHGLMFEFQAARNMFRKRPEEALQALDSAIVGTERAIIESQEAIEDLRSTATAEDDLAQLIKLTGENFATPRSEDYDPPAFGLTVEGQQRALSPVIRDEVYGIARELLRNAFRHAQARRIEAEILYDEYQLRVRVRDDGRGMDPQVLEQGMRPGHWGLPGVRERAQQIGGKLDVWSEAGAGTEVQLSVTALVAYEKASIRSRFEGSQGAENHEHRS</sequence>
<evidence type="ECO:0000256" key="2">
    <source>
        <dbReference type="ARBA" id="ARBA00022777"/>
    </source>
</evidence>
<keyword evidence="2" id="KW-0418">Kinase</keyword>
<dbReference type="InterPro" id="IPR011712">
    <property type="entry name" value="Sig_transdc_His_kin_sub3_dim/P"/>
</dbReference>
<reference evidence="6 7" key="1">
    <citation type="journal article" date="2018" name="Front. Microbiol.">
        <title>Hydrolytic Capabilities as a Key to Environmental Success: Chitinolytic and Cellulolytic Acidobacteria From Acidic Sub-arctic Soils and Boreal Peatlands.</title>
        <authorList>
            <person name="Belova S.E."/>
            <person name="Ravin N.V."/>
            <person name="Pankratov T.A."/>
            <person name="Rakitin A.L."/>
            <person name="Ivanova A.A."/>
            <person name="Beletsky A.V."/>
            <person name="Mardanov A.V."/>
            <person name="Sinninghe Damste J.S."/>
            <person name="Dedysh S.N."/>
        </authorList>
    </citation>
    <scope>NUCLEOTIDE SEQUENCE [LARGE SCALE GENOMIC DNA]</scope>
    <source>
        <strain evidence="6 7">SBC82</strain>
    </source>
</reference>
<name>A0A2Z5G0X5_9BACT</name>
<keyword evidence="7" id="KW-1185">Reference proteome</keyword>
<dbReference type="InterPro" id="IPR050482">
    <property type="entry name" value="Sensor_HK_TwoCompSys"/>
</dbReference>
<organism evidence="6 7">
    <name type="scientific">Acidisarcina polymorpha</name>
    <dbReference type="NCBI Taxonomy" id="2211140"/>
    <lineage>
        <taxon>Bacteria</taxon>
        <taxon>Pseudomonadati</taxon>
        <taxon>Acidobacteriota</taxon>
        <taxon>Terriglobia</taxon>
        <taxon>Terriglobales</taxon>
        <taxon>Acidobacteriaceae</taxon>
        <taxon>Acidisarcina</taxon>
    </lineage>
</organism>
<keyword evidence="4" id="KW-0472">Membrane</keyword>
<feature type="transmembrane region" description="Helical" evidence="4">
    <location>
        <begin position="188"/>
        <end position="210"/>
    </location>
</feature>
<dbReference type="Pfam" id="PF02518">
    <property type="entry name" value="HATPase_c"/>
    <property type="match status" value="1"/>
</dbReference>
<dbReference type="InterPro" id="IPR036890">
    <property type="entry name" value="HATPase_C_sf"/>
</dbReference>
<protein>
    <submittedName>
        <fullName evidence="6">Two-component system sensor protein</fullName>
    </submittedName>
</protein>
<dbReference type="SMART" id="SM00387">
    <property type="entry name" value="HATPase_c"/>
    <property type="match status" value="1"/>
</dbReference>
<dbReference type="GO" id="GO:0016020">
    <property type="term" value="C:membrane"/>
    <property type="evidence" value="ECO:0007669"/>
    <property type="project" value="InterPro"/>
</dbReference>
<accession>A0A2Z5G0X5</accession>
<keyword evidence="4" id="KW-1133">Transmembrane helix</keyword>
<dbReference type="GO" id="GO:0046983">
    <property type="term" value="F:protein dimerization activity"/>
    <property type="evidence" value="ECO:0007669"/>
    <property type="project" value="InterPro"/>
</dbReference>
<gene>
    <name evidence="6" type="ORF">ACPOL_3528</name>
</gene>
<dbReference type="AlphaFoldDB" id="A0A2Z5G0X5"/>